<sequence>MHQIPYLLLDIDGVLIPFPAEDKSTPSTHRHHQVRMTGYPEPIWVWLNPDHGPLITDVINTGLVRPAWCTSWRIDAPRQIGPLLGLPAFEHIELPRLPITTSHPDGYLWKRDHVAGWLGGAPVVWIDDDFTPLDHQWAAERTAGTAATLLVEPDPHTGLRPEHMHTALNWARNLASVRAAA</sequence>
<organism evidence="1 2">
    <name type="scientific">Actinoplanes flavus</name>
    <dbReference type="NCBI Taxonomy" id="2820290"/>
    <lineage>
        <taxon>Bacteria</taxon>
        <taxon>Bacillati</taxon>
        <taxon>Actinomycetota</taxon>
        <taxon>Actinomycetes</taxon>
        <taxon>Micromonosporales</taxon>
        <taxon>Micromonosporaceae</taxon>
        <taxon>Actinoplanes</taxon>
    </lineage>
</organism>
<dbReference type="Proteomes" id="UP000679690">
    <property type="component" value="Unassembled WGS sequence"/>
</dbReference>
<keyword evidence="2" id="KW-1185">Reference proteome</keyword>
<comment type="caution">
    <text evidence="1">The sequence shown here is derived from an EMBL/GenBank/DDBJ whole genome shotgun (WGS) entry which is preliminary data.</text>
</comment>
<reference evidence="1 2" key="1">
    <citation type="submission" date="2021-03" db="EMBL/GenBank/DDBJ databases">
        <title>Actinoplanes flavus sp. nov., a novel actinomycete isolated from Coconut Palm rhizosphere soil.</title>
        <authorList>
            <person name="Luo X."/>
        </authorList>
    </citation>
    <scope>NUCLEOTIDE SEQUENCE [LARGE SCALE GENOMIC DNA]</scope>
    <source>
        <strain evidence="1 2">NEAU-H7</strain>
    </source>
</reference>
<dbReference type="Pfam" id="PF18143">
    <property type="entry name" value="HAD_SAK_2"/>
    <property type="match status" value="1"/>
</dbReference>
<evidence type="ECO:0000313" key="1">
    <source>
        <dbReference type="EMBL" id="MBO3741750.1"/>
    </source>
</evidence>
<protein>
    <recommendedName>
        <fullName evidence="3">Secreted protein</fullName>
    </recommendedName>
</protein>
<dbReference type="RefSeq" id="WP_208470895.1">
    <property type="nucleotide sequence ID" value="NZ_JAGFNS010000023.1"/>
</dbReference>
<name>A0ABS3UT45_9ACTN</name>
<evidence type="ECO:0000313" key="2">
    <source>
        <dbReference type="Proteomes" id="UP000679690"/>
    </source>
</evidence>
<dbReference type="EMBL" id="JAGFNS010000023">
    <property type="protein sequence ID" value="MBO3741750.1"/>
    <property type="molecule type" value="Genomic_DNA"/>
</dbReference>
<gene>
    <name evidence="1" type="ORF">J5X75_30000</name>
</gene>
<proteinExistence type="predicted"/>
<accession>A0ABS3UT45</accession>
<evidence type="ECO:0008006" key="3">
    <source>
        <dbReference type="Google" id="ProtNLM"/>
    </source>
</evidence>